<dbReference type="PRINTS" id="PR00344">
    <property type="entry name" value="BCTRLSENSOR"/>
</dbReference>
<evidence type="ECO:0000256" key="1">
    <source>
        <dbReference type="ARBA" id="ARBA00000085"/>
    </source>
</evidence>
<dbReference type="InterPro" id="IPR003594">
    <property type="entry name" value="HATPase_dom"/>
</dbReference>
<evidence type="ECO:0000256" key="6">
    <source>
        <dbReference type="PROSITE-ProRule" id="PRU00169"/>
    </source>
</evidence>
<evidence type="ECO:0000259" key="8">
    <source>
        <dbReference type="PROSITE" id="PS50109"/>
    </source>
</evidence>
<dbReference type="Pfam" id="PF00072">
    <property type="entry name" value="Response_reg"/>
    <property type="match status" value="1"/>
</dbReference>
<dbReference type="PANTHER" id="PTHR43065:SF50">
    <property type="entry name" value="HISTIDINE KINASE"/>
    <property type="match status" value="1"/>
</dbReference>
<comment type="catalytic activity">
    <reaction evidence="1">
        <text>ATP + protein L-histidine = ADP + protein N-phospho-L-histidine.</text>
        <dbReference type="EC" id="2.7.13.3"/>
    </reaction>
</comment>
<accession>A0A951Q567</accession>
<keyword evidence="4" id="KW-0418">Kinase</keyword>
<evidence type="ECO:0000313" key="11">
    <source>
        <dbReference type="Proteomes" id="UP000715781"/>
    </source>
</evidence>
<dbReference type="SUPFAM" id="SSF52172">
    <property type="entry name" value="CheY-like"/>
    <property type="match status" value="1"/>
</dbReference>
<dbReference type="EMBL" id="JAHHHN010000021">
    <property type="protein sequence ID" value="MBW4564360.1"/>
    <property type="molecule type" value="Genomic_DNA"/>
</dbReference>
<dbReference type="CDD" id="cd19920">
    <property type="entry name" value="REC_PA4781-like"/>
    <property type="match status" value="1"/>
</dbReference>
<feature type="domain" description="Histidine kinase" evidence="8">
    <location>
        <begin position="238"/>
        <end position="495"/>
    </location>
</feature>
<reference evidence="10" key="1">
    <citation type="submission" date="2021-05" db="EMBL/GenBank/DDBJ databases">
        <authorList>
            <person name="Pietrasiak N."/>
            <person name="Ward R."/>
            <person name="Stajich J.E."/>
            <person name="Kurbessoian T."/>
        </authorList>
    </citation>
    <scope>NUCLEOTIDE SEQUENCE</scope>
    <source>
        <strain evidence="10">JT2-VF2</strain>
    </source>
</reference>
<dbReference type="SMART" id="SM00448">
    <property type="entry name" value="REC"/>
    <property type="match status" value="1"/>
</dbReference>
<reference evidence="10" key="2">
    <citation type="journal article" date="2022" name="Microbiol. Resour. Announc.">
        <title>Metagenome Sequencing to Explore Phylogenomics of Terrestrial Cyanobacteria.</title>
        <authorList>
            <person name="Ward R.D."/>
            <person name="Stajich J.E."/>
            <person name="Johansen J.R."/>
            <person name="Huntemann M."/>
            <person name="Clum A."/>
            <person name="Foster B."/>
            <person name="Foster B."/>
            <person name="Roux S."/>
            <person name="Palaniappan K."/>
            <person name="Varghese N."/>
            <person name="Mukherjee S."/>
            <person name="Reddy T.B.K."/>
            <person name="Daum C."/>
            <person name="Copeland A."/>
            <person name="Chen I.A."/>
            <person name="Ivanova N.N."/>
            <person name="Kyrpides N.C."/>
            <person name="Shapiro N."/>
            <person name="Eloe-Fadrosh E.A."/>
            <person name="Pietrasiak N."/>
        </authorList>
    </citation>
    <scope>NUCLEOTIDE SEQUENCE</scope>
    <source>
        <strain evidence="10">JT2-VF2</strain>
    </source>
</reference>
<dbReference type="InterPro" id="IPR001789">
    <property type="entry name" value="Sig_transdc_resp-reg_receiver"/>
</dbReference>
<evidence type="ECO:0000256" key="4">
    <source>
        <dbReference type="ARBA" id="ARBA00022777"/>
    </source>
</evidence>
<name>A0A951Q567_9NOST</name>
<evidence type="ECO:0000259" key="9">
    <source>
        <dbReference type="PROSITE" id="PS50110"/>
    </source>
</evidence>
<dbReference type="GO" id="GO:0000155">
    <property type="term" value="F:phosphorelay sensor kinase activity"/>
    <property type="evidence" value="ECO:0007669"/>
    <property type="project" value="InterPro"/>
</dbReference>
<dbReference type="AlphaFoldDB" id="A0A951Q567"/>
<keyword evidence="5" id="KW-0902">Two-component regulatory system</keyword>
<feature type="coiled-coil region" evidence="7">
    <location>
        <begin position="128"/>
        <end position="194"/>
    </location>
</feature>
<keyword evidence="7" id="KW-0175">Coiled coil</keyword>
<dbReference type="InterPro" id="IPR036890">
    <property type="entry name" value="HATPase_C_sf"/>
</dbReference>
<dbReference type="CDD" id="cd00082">
    <property type="entry name" value="HisKA"/>
    <property type="match status" value="1"/>
</dbReference>
<dbReference type="SMART" id="SM00387">
    <property type="entry name" value="HATPase_c"/>
    <property type="match status" value="1"/>
</dbReference>
<dbReference type="Pfam" id="PF02518">
    <property type="entry name" value="HATPase_c"/>
    <property type="match status" value="1"/>
</dbReference>
<feature type="domain" description="Response regulatory" evidence="9">
    <location>
        <begin position="10"/>
        <end position="126"/>
    </location>
</feature>
<dbReference type="Proteomes" id="UP000715781">
    <property type="component" value="Unassembled WGS sequence"/>
</dbReference>
<dbReference type="InterPro" id="IPR004358">
    <property type="entry name" value="Sig_transdc_His_kin-like_C"/>
</dbReference>
<dbReference type="SUPFAM" id="SSF47384">
    <property type="entry name" value="Homodimeric domain of signal transducing histidine kinase"/>
    <property type="match status" value="1"/>
</dbReference>
<sequence length="514" mass="57886">MNQENSENNVILIVDDTPTNLGVLFDFLADLGFQVLVAQDGEDAIEQVEYALPDLILLDVIMPGMDGFETCRHLKAKESTKDIPVIFMTALSETVDKVKGLNLGAVDYITKPLQHEEVLARVNIHLHLRNLTKTLQQHSLRLEQEIQERRNAEQALLQLTAELEKRVDARTAELQQANQQLKQEVQERIVTEQALQLSETRYREQANHLEIAFRQLQDTQSQLVQSEKMSSLGQLVAGVAHEINNPVNFIYGNLNHASQYTQDLLYLLHLYGKNTPSPSLEIEEQAEAMDLKFVIKDLPKLLSSMKIGADRIREIIRSLRNFSRIDEAEMKPVDIHEGLDSTLLILHNRLRATTNHTSIELVKEYGNLPLVECYAGQLNQVFMNLIANAIDALEEYEKEPLIKNAQSCRSQIRIRTTIVDNDFVSIQIADNGPGMTKDVLQHLFDPFFTTKPVGKGTGLGLSISYQIVSKHRGQMQCISAPGQGAEFTITIPVQQRSPELAASKLTNLDRTHCG</sequence>
<dbReference type="Gene3D" id="1.10.287.130">
    <property type="match status" value="1"/>
</dbReference>
<feature type="modified residue" description="4-aspartylphosphate" evidence="6">
    <location>
        <position position="59"/>
    </location>
</feature>
<dbReference type="SUPFAM" id="SSF55874">
    <property type="entry name" value="ATPase domain of HSP90 chaperone/DNA topoisomerase II/histidine kinase"/>
    <property type="match status" value="1"/>
</dbReference>
<dbReference type="PANTHER" id="PTHR43065">
    <property type="entry name" value="SENSOR HISTIDINE KINASE"/>
    <property type="match status" value="1"/>
</dbReference>
<dbReference type="Gene3D" id="3.40.50.2300">
    <property type="match status" value="1"/>
</dbReference>
<evidence type="ECO:0000313" key="10">
    <source>
        <dbReference type="EMBL" id="MBW4564360.1"/>
    </source>
</evidence>
<dbReference type="InterPro" id="IPR011006">
    <property type="entry name" value="CheY-like_superfamily"/>
</dbReference>
<dbReference type="InterPro" id="IPR005467">
    <property type="entry name" value="His_kinase_dom"/>
</dbReference>
<organism evidence="10 11">
    <name type="scientific">Mojavia pulchra JT2-VF2</name>
    <dbReference type="NCBI Taxonomy" id="287848"/>
    <lineage>
        <taxon>Bacteria</taxon>
        <taxon>Bacillati</taxon>
        <taxon>Cyanobacteriota</taxon>
        <taxon>Cyanophyceae</taxon>
        <taxon>Nostocales</taxon>
        <taxon>Nostocaceae</taxon>
    </lineage>
</organism>
<gene>
    <name evidence="10" type="ORF">KME32_25100</name>
</gene>
<evidence type="ECO:0000256" key="7">
    <source>
        <dbReference type="SAM" id="Coils"/>
    </source>
</evidence>
<dbReference type="InterPro" id="IPR036097">
    <property type="entry name" value="HisK_dim/P_sf"/>
</dbReference>
<dbReference type="PROSITE" id="PS50109">
    <property type="entry name" value="HIS_KIN"/>
    <property type="match status" value="1"/>
</dbReference>
<keyword evidence="4" id="KW-0808">Transferase</keyword>
<comment type="caution">
    <text evidence="10">The sequence shown here is derived from an EMBL/GenBank/DDBJ whole genome shotgun (WGS) entry which is preliminary data.</text>
</comment>
<proteinExistence type="predicted"/>
<evidence type="ECO:0000256" key="5">
    <source>
        <dbReference type="ARBA" id="ARBA00023012"/>
    </source>
</evidence>
<keyword evidence="3 6" id="KW-0597">Phosphoprotein</keyword>
<protein>
    <recommendedName>
        <fullName evidence="2">histidine kinase</fullName>
        <ecNumber evidence="2">2.7.13.3</ecNumber>
    </recommendedName>
</protein>
<dbReference type="EC" id="2.7.13.3" evidence="2"/>
<dbReference type="InterPro" id="IPR003661">
    <property type="entry name" value="HisK_dim/P_dom"/>
</dbReference>
<dbReference type="SMART" id="SM00388">
    <property type="entry name" value="HisKA"/>
    <property type="match status" value="1"/>
</dbReference>
<dbReference type="PROSITE" id="PS50110">
    <property type="entry name" value="RESPONSE_REGULATORY"/>
    <property type="match status" value="1"/>
</dbReference>
<evidence type="ECO:0000256" key="3">
    <source>
        <dbReference type="ARBA" id="ARBA00022553"/>
    </source>
</evidence>
<evidence type="ECO:0000256" key="2">
    <source>
        <dbReference type="ARBA" id="ARBA00012438"/>
    </source>
</evidence>
<dbReference type="Gene3D" id="3.30.565.10">
    <property type="entry name" value="Histidine kinase-like ATPase, C-terminal domain"/>
    <property type="match status" value="1"/>
</dbReference>